<dbReference type="AlphaFoldDB" id="A0AAV9ZZT9"/>
<gene>
    <name evidence="2" type="ORF">R3P38DRAFT_3221916</name>
</gene>
<evidence type="ECO:0000256" key="1">
    <source>
        <dbReference type="SAM" id="MobiDB-lite"/>
    </source>
</evidence>
<reference evidence="2 3" key="1">
    <citation type="journal article" date="2024" name="J Genomics">
        <title>Draft genome sequencing and assembly of Favolaschia claudopus CIRM-BRFM 2984 isolated from oak limbs.</title>
        <authorList>
            <person name="Navarro D."/>
            <person name="Drula E."/>
            <person name="Chaduli D."/>
            <person name="Cazenave R."/>
            <person name="Ahrendt S."/>
            <person name="Wang J."/>
            <person name="Lipzen A."/>
            <person name="Daum C."/>
            <person name="Barry K."/>
            <person name="Grigoriev I.V."/>
            <person name="Favel A."/>
            <person name="Rosso M.N."/>
            <person name="Martin F."/>
        </authorList>
    </citation>
    <scope>NUCLEOTIDE SEQUENCE [LARGE SCALE GENOMIC DNA]</scope>
    <source>
        <strain evidence="2 3">CIRM-BRFM 2984</strain>
    </source>
</reference>
<evidence type="ECO:0008006" key="4">
    <source>
        <dbReference type="Google" id="ProtNLM"/>
    </source>
</evidence>
<dbReference type="EMBL" id="JAWWNJ010000096">
    <property type="protein sequence ID" value="KAK6996778.1"/>
    <property type="molecule type" value="Genomic_DNA"/>
</dbReference>
<keyword evidence="3" id="KW-1185">Reference proteome</keyword>
<dbReference type="GO" id="GO:0004525">
    <property type="term" value="F:ribonuclease III activity"/>
    <property type="evidence" value="ECO:0007669"/>
    <property type="project" value="InterPro"/>
</dbReference>
<dbReference type="GO" id="GO:0006396">
    <property type="term" value="P:RNA processing"/>
    <property type="evidence" value="ECO:0007669"/>
    <property type="project" value="InterPro"/>
</dbReference>
<accession>A0AAV9ZZT9</accession>
<name>A0AAV9ZZT9_9AGAR</name>
<protein>
    <recommendedName>
        <fullName evidence="4">RNase III domain-containing protein</fullName>
    </recommendedName>
</protein>
<sequence>MSPPPSKKSRPNPQSAEDILAQKQLSAFILSDVYDAPHASVSDSVWAQLDAARVRNDQCLLRCIEFLGDARLYCGVSRLQRLLLPGQDQKTSTRKRNIICCNTSLLLVCQRMGIDHRRLEKIAKNNKCAGDAMEVFIELLYLSRPEAAQEWMAQIFGPLVLALESSKPKQRASKRKGKKAAKENRSQAQSSSQLATAAPSTSSASAAPPSTPFTYRHALQSRSLN</sequence>
<dbReference type="Gene3D" id="1.10.1520.10">
    <property type="entry name" value="Ribonuclease III domain"/>
    <property type="match status" value="1"/>
</dbReference>
<dbReference type="SUPFAM" id="SSF69065">
    <property type="entry name" value="RNase III domain-like"/>
    <property type="match status" value="1"/>
</dbReference>
<organism evidence="2 3">
    <name type="scientific">Favolaschia claudopus</name>
    <dbReference type="NCBI Taxonomy" id="2862362"/>
    <lineage>
        <taxon>Eukaryota</taxon>
        <taxon>Fungi</taxon>
        <taxon>Dikarya</taxon>
        <taxon>Basidiomycota</taxon>
        <taxon>Agaricomycotina</taxon>
        <taxon>Agaricomycetes</taxon>
        <taxon>Agaricomycetidae</taxon>
        <taxon>Agaricales</taxon>
        <taxon>Marasmiineae</taxon>
        <taxon>Mycenaceae</taxon>
        <taxon>Favolaschia</taxon>
    </lineage>
</organism>
<feature type="region of interest" description="Disordered" evidence="1">
    <location>
        <begin position="167"/>
        <end position="225"/>
    </location>
</feature>
<feature type="compositionally biased region" description="Low complexity" evidence="1">
    <location>
        <begin position="186"/>
        <end position="208"/>
    </location>
</feature>
<evidence type="ECO:0000313" key="2">
    <source>
        <dbReference type="EMBL" id="KAK6996778.1"/>
    </source>
</evidence>
<dbReference type="Proteomes" id="UP001362999">
    <property type="component" value="Unassembled WGS sequence"/>
</dbReference>
<evidence type="ECO:0000313" key="3">
    <source>
        <dbReference type="Proteomes" id="UP001362999"/>
    </source>
</evidence>
<dbReference type="InterPro" id="IPR036389">
    <property type="entry name" value="RNase_III_sf"/>
</dbReference>
<proteinExistence type="predicted"/>
<feature type="compositionally biased region" description="Basic residues" evidence="1">
    <location>
        <begin position="168"/>
        <end position="179"/>
    </location>
</feature>
<comment type="caution">
    <text evidence="2">The sequence shown here is derived from an EMBL/GenBank/DDBJ whole genome shotgun (WGS) entry which is preliminary data.</text>
</comment>